<keyword evidence="3" id="KW-0456">Lyase</keyword>
<organism evidence="5 6">
    <name type="scientific">Turnera subulata</name>
    <dbReference type="NCBI Taxonomy" id="218843"/>
    <lineage>
        <taxon>Eukaryota</taxon>
        <taxon>Viridiplantae</taxon>
        <taxon>Streptophyta</taxon>
        <taxon>Embryophyta</taxon>
        <taxon>Tracheophyta</taxon>
        <taxon>Spermatophyta</taxon>
        <taxon>Magnoliopsida</taxon>
        <taxon>eudicotyledons</taxon>
        <taxon>Gunneridae</taxon>
        <taxon>Pentapetalae</taxon>
        <taxon>rosids</taxon>
        <taxon>fabids</taxon>
        <taxon>Malpighiales</taxon>
        <taxon>Passifloraceae</taxon>
        <taxon>Turnera</taxon>
    </lineage>
</organism>
<dbReference type="PANTHER" id="PTHR31225">
    <property type="entry name" value="OS04G0344100 PROTEIN-RELATED"/>
    <property type="match status" value="1"/>
</dbReference>
<keyword evidence="6" id="KW-1185">Reference proteome</keyword>
<dbReference type="InterPro" id="IPR036965">
    <property type="entry name" value="Terpene_synth_N_sf"/>
</dbReference>
<feature type="non-terminal residue" evidence="5">
    <location>
        <position position="1"/>
    </location>
</feature>
<evidence type="ECO:0000313" key="6">
    <source>
        <dbReference type="Proteomes" id="UP001141552"/>
    </source>
</evidence>
<accession>A0A9Q0FYS5</accession>
<dbReference type="GO" id="GO:0010333">
    <property type="term" value="F:terpene synthase activity"/>
    <property type="evidence" value="ECO:0007669"/>
    <property type="project" value="InterPro"/>
</dbReference>
<feature type="domain" description="Terpene synthase N-terminal" evidence="4">
    <location>
        <begin position="5"/>
        <end position="88"/>
    </location>
</feature>
<gene>
    <name evidence="5" type="ORF">Tsubulata_023150</name>
</gene>
<dbReference type="SUPFAM" id="SSF48576">
    <property type="entry name" value="Terpenoid synthases"/>
    <property type="match status" value="1"/>
</dbReference>
<dbReference type="InterPro" id="IPR034741">
    <property type="entry name" value="Terpene_cyclase-like_1_C"/>
</dbReference>
<dbReference type="PANTHER" id="PTHR31225:SF93">
    <property type="entry name" value="ALPHA-HUMULENE_(-)-(E)-BETA-CARYOPHYLLENE SYNTHASE"/>
    <property type="match status" value="1"/>
</dbReference>
<evidence type="ECO:0000259" key="4">
    <source>
        <dbReference type="Pfam" id="PF01397"/>
    </source>
</evidence>
<dbReference type="InterPro" id="IPR001906">
    <property type="entry name" value="Terpene_synth_N"/>
</dbReference>
<name>A0A9Q0FYS5_9ROSI</name>
<reference evidence="5" key="1">
    <citation type="submission" date="2022-02" db="EMBL/GenBank/DDBJ databases">
        <authorList>
            <person name="Henning P.M."/>
            <person name="McCubbin A.G."/>
            <person name="Shore J.S."/>
        </authorList>
    </citation>
    <scope>NUCLEOTIDE SEQUENCE</scope>
    <source>
        <strain evidence="5">F60SS</strain>
        <tissue evidence="5">Leaves</tissue>
    </source>
</reference>
<evidence type="ECO:0000256" key="3">
    <source>
        <dbReference type="ARBA" id="ARBA00023239"/>
    </source>
</evidence>
<dbReference type="InterPro" id="IPR008949">
    <property type="entry name" value="Isoprenoid_synthase_dom_sf"/>
</dbReference>
<evidence type="ECO:0000313" key="5">
    <source>
        <dbReference type="EMBL" id="KAJ4839199.1"/>
    </source>
</evidence>
<keyword evidence="2" id="KW-0460">Magnesium</keyword>
<sequence>EFQFYTTQIQQLKEEVKRMLIVSTKDVAKNIGFIDLLCRLGVTYHFETEIEIQLKNISCALPRQSDNDDLYTASTLFRVLRQHGHQVPRFFGMLSLCSNSSMPFHKGLPRIEARQYISFYEEEESVNGTLLEFAKLDFNRVKLLHKQELSILSRWWRDTNFMEQLPYVRDRIVEAYFWANAFLSEPQYEFSRIMLAKYIAMISVVDDTYDAYAKFEELIHFTQAMESSHKYFQRNNLRDDWKRKTLSADFVKEEFKILVRSYHTEAEWSNSRHVPPFEEYMRNRKSSNGTTLILALAFTGMEEVAGIKEYEWPRSNPRIIEAANLVICVMNDISGHQDEQKRGDCASSVECYMKEHQVSKEQAVEVIKKMGANAAKDINN</sequence>
<evidence type="ECO:0000256" key="1">
    <source>
        <dbReference type="ARBA" id="ARBA00001946"/>
    </source>
</evidence>
<dbReference type="Gene3D" id="1.50.10.130">
    <property type="entry name" value="Terpene synthase, N-terminal domain"/>
    <property type="match status" value="1"/>
</dbReference>
<dbReference type="EMBL" id="JAKUCV010003381">
    <property type="protein sequence ID" value="KAJ4839199.1"/>
    <property type="molecule type" value="Genomic_DNA"/>
</dbReference>
<proteinExistence type="predicted"/>
<comment type="cofactor">
    <cofactor evidence="1">
        <name>Mg(2+)</name>
        <dbReference type="ChEBI" id="CHEBI:18420"/>
    </cofactor>
</comment>
<dbReference type="SFLD" id="SFLDS00005">
    <property type="entry name" value="Isoprenoid_Synthase_Type_I"/>
    <property type="match status" value="1"/>
</dbReference>
<dbReference type="Proteomes" id="UP001141552">
    <property type="component" value="Unassembled WGS sequence"/>
</dbReference>
<dbReference type="SFLD" id="SFLDG01019">
    <property type="entry name" value="Terpene_Cyclase_Like_1_C_Termi"/>
    <property type="match status" value="1"/>
</dbReference>
<dbReference type="Pfam" id="PF01397">
    <property type="entry name" value="Terpene_synth"/>
    <property type="match status" value="1"/>
</dbReference>
<comment type="caution">
    <text evidence="5">The sequence shown here is derived from an EMBL/GenBank/DDBJ whole genome shotgun (WGS) entry which is preliminary data.</text>
</comment>
<dbReference type="GO" id="GO:0120252">
    <property type="term" value="P:hydrocarbon metabolic process"/>
    <property type="evidence" value="ECO:0007669"/>
    <property type="project" value="UniProtKB-ARBA"/>
</dbReference>
<evidence type="ECO:0000256" key="2">
    <source>
        <dbReference type="ARBA" id="ARBA00022842"/>
    </source>
</evidence>
<dbReference type="Gene3D" id="1.10.600.10">
    <property type="entry name" value="Farnesyl Diphosphate Synthase"/>
    <property type="match status" value="1"/>
</dbReference>
<dbReference type="OrthoDB" id="1877784at2759"/>
<dbReference type="SUPFAM" id="SSF48239">
    <property type="entry name" value="Terpenoid cyclases/Protein prenyltransferases"/>
    <property type="match status" value="1"/>
</dbReference>
<feature type="non-terminal residue" evidence="5">
    <location>
        <position position="380"/>
    </location>
</feature>
<reference evidence="5" key="2">
    <citation type="journal article" date="2023" name="Plants (Basel)">
        <title>Annotation of the Turnera subulata (Passifloraceae) Draft Genome Reveals the S-Locus Evolved after the Divergence of Turneroideae from Passifloroideae in a Stepwise Manner.</title>
        <authorList>
            <person name="Henning P.M."/>
            <person name="Roalson E.H."/>
            <person name="Mir W."/>
            <person name="McCubbin A.G."/>
            <person name="Shore J.S."/>
        </authorList>
    </citation>
    <scope>NUCLEOTIDE SEQUENCE</scope>
    <source>
        <strain evidence="5">F60SS</strain>
    </source>
</reference>
<dbReference type="InterPro" id="IPR050148">
    <property type="entry name" value="Terpene_synthase-like"/>
</dbReference>
<protein>
    <recommendedName>
        <fullName evidence="4">Terpene synthase N-terminal domain-containing protein</fullName>
    </recommendedName>
</protein>
<dbReference type="Pfam" id="PF19086">
    <property type="entry name" value="Terpene_syn_C_2"/>
    <property type="match status" value="1"/>
</dbReference>
<dbReference type="GO" id="GO:0016114">
    <property type="term" value="P:terpenoid biosynthetic process"/>
    <property type="evidence" value="ECO:0007669"/>
    <property type="project" value="InterPro"/>
</dbReference>
<dbReference type="AlphaFoldDB" id="A0A9Q0FYS5"/>
<dbReference type="InterPro" id="IPR008930">
    <property type="entry name" value="Terpenoid_cyclase/PrenylTrfase"/>
</dbReference>